<accession>A0ACC2ND92</accession>
<reference evidence="1" key="1">
    <citation type="submission" date="2023-04" db="EMBL/GenBank/DDBJ databases">
        <title>A chromosome-level genome assembly of the parasitoid wasp Eretmocerus hayati.</title>
        <authorList>
            <person name="Zhong Y."/>
            <person name="Liu S."/>
            <person name="Liu Y."/>
        </authorList>
    </citation>
    <scope>NUCLEOTIDE SEQUENCE</scope>
    <source>
        <strain evidence="1">ZJU_SS_LIU_2023</strain>
    </source>
</reference>
<proteinExistence type="predicted"/>
<dbReference type="EMBL" id="CM056743">
    <property type="protein sequence ID" value="KAJ8669051.1"/>
    <property type="molecule type" value="Genomic_DNA"/>
</dbReference>
<name>A0ACC2ND92_9HYME</name>
<evidence type="ECO:0000313" key="1">
    <source>
        <dbReference type="EMBL" id="KAJ8669051.1"/>
    </source>
</evidence>
<protein>
    <submittedName>
        <fullName evidence="1">Uncharacterized protein</fullName>
    </submittedName>
</protein>
<gene>
    <name evidence="1" type="ORF">QAD02_000310</name>
</gene>
<sequence>MLVLIISGFNWSEEQLSNKRTRKDMETEDTSSLDEHPKRKERERKTAYSGEKTYPNEQEKELTPKSEGRGNLKKRISALFGRKSSQNSPDSVPNAALHILNEVLSRRGARERGKSFGSSSNESDKKLNELHRSESIIPGTELPRNIFESPVKMLPDGNSTPKNSVHGKTAPHPVDKQPSFILNL</sequence>
<keyword evidence="2" id="KW-1185">Reference proteome</keyword>
<comment type="caution">
    <text evidence="1">The sequence shown here is derived from an EMBL/GenBank/DDBJ whole genome shotgun (WGS) entry which is preliminary data.</text>
</comment>
<organism evidence="1 2">
    <name type="scientific">Eretmocerus hayati</name>
    <dbReference type="NCBI Taxonomy" id="131215"/>
    <lineage>
        <taxon>Eukaryota</taxon>
        <taxon>Metazoa</taxon>
        <taxon>Ecdysozoa</taxon>
        <taxon>Arthropoda</taxon>
        <taxon>Hexapoda</taxon>
        <taxon>Insecta</taxon>
        <taxon>Pterygota</taxon>
        <taxon>Neoptera</taxon>
        <taxon>Endopterygota</taxon>
        <taxon>Hymenoptera</taxon>
        <taxon>Apocrita</taxon>
        <taxon>Proctotrupomorpha</taxon>
        <taxon>Chalcidoidea</taxon>
        <taxon>Aphelinidae</taxon>
        <taxon>Aphelininae</taxon>
        <taxon>Eretmocerus</taxon>
    </lineage>
</organism>
<dbReference type="Proteomes" id="UP001239111">
    <property type="component" value="Chromosome 3"/>
</dbReference>
<evidence type="ECO:0000313" key="2">
    <source>
        <dbReference type="Proteomes" id="UP001239111"/>
    </source>
</evidence>